<comment type="subcellular location">
    <subcellularLocation>
        <location evidence="1">Nucleus</location>
    </subcellularLocation>
</comment>
<keyword evidence="4" id="KW-0539">Nucleus</keyword>
<dbReference type="InterPro" id="IPR007854">
    <property type="entry name" value="Fip1_dom"/>
</dbReference>
<evidence type="ECO:0000256" key="1">
    <source>
        <dbReference type="ARBA" id="ARBA00004123"/>
    </source>
</evidence>
<evidence type="ECO:0000256" key="2">
    <source>
        <dbReference type="ARBA" id="ARBA00007459"/>
    </source>
</evidence>
<protein>
    <recommendedName>
        <fullName evidence="6">Pre-mRNA polyadenylation factor Fip1 domain-containing protein</fullName>
    </recommendedName>
</protein>
<evidence type="ECO:0000313" key="7">
    <source>
        <dbReference type="EMBL" id="PWA14449.1"/>
    </source>
</evidence>
<feature type="compositionally biased region" description="Basic and acidic residues" evidence="5">
    <location>
        <begin position="396"/>
        <end position="442"/>
    </location>
</feature>
<feature type="region of interest" description="Disordered" evidence="5">
    <location>
        <begin position="103"/>
        <end position="132"/>
    </location>
</feature>
<dbReference type="GO" id="GO:0006397">
    <property type="term" value="P:mRNA processing"/>
    <property type="evidence" value="ECO:0007669"/>
    <property type="project" value="UniProtKB-KW"/>
</dbReference>
<evidence type="ECO:0000256" key="4">
    <source>
        <dbReference type="ARBA" id="ARBA00023242"/>
    </source>
</evidence>
<proteinExistence type="inferred from homology"/>
<dbReference type="PANTHER" id="PTHR13484:SF0">
    <property type="entry name" value="PRE-MRNA 3'-END-PROCESSING FACTOR FIP1"/>
    <property type="match status" value="1"/>
</dbReference>
<dbReference type="InterPro" id="IPR051187">
    <property type="entry name" value="Pre-mRNA_3'-end_processing_reg"/>
</dbReference>
<comment type="similarity">
    <text evidence="2">Belongs to the FIP1 family.</text>
</comment>
<keyword evidence="3" id="KW-0507">mRNA processing</keyword>
<feature type="compositionally biased region" description="Basic and acidic residues" evidence="5">
    <location>
        <begin position="290"/>
        <end position="300"/>
    </location>
</feature>
<sequence>MSTVLPFNKVLTTNTALGSFSPHASKLENCFTFLAPACSKAPAPPLQWRASALLSSIKTTAFFTFANTFSHIRSGSCVKSSAVNIFAYKQCRSVVNKRKNHRRCHETSYSNKPKHTSLREYMGPDEDDDPFQWTYDSHDKETEICQSPHSCGQIPENPEFNSETSTDPVGCKKEEDEDVVQNIHEVKEPKQEVEPVEEKPWRKSGADITDYFNYGFDEESWKAYRMKHAKLQAFQAQHIANVMREQAKYEVEMMCASSNSGRPSRKSCRRRKAKTTRHGGKGRSRRSREKARPCRTDAAKDTQSVMRISHKKDTVTNYDMPRSVNVRTVFSFVPPPSSLFQFYQSESPTNTLSSENVGNIEKPSTSLYPCFVGNMSSDFAVVDSAKAWECYIKQQRSRDRDRAYGHDKNRRRCSDRDKQRSSLSRHSEKKPAERRAFADYEYKRRRIEGVTGKKKQKDEEEGSRKTSQRSSNDSRKDDREARKTKQNHAEGKDAGKARKATEKRK</sequence>
<gene>
    <name evidence="7" type="ORF">CCH79_00011182</name>
</gene>
<dbReference type="Pfam" id="PF05182">
    <property type="entry name" value="Fip1"/>
    <property type="match status" value="1"/>
</dbReference>
<organism evidence="7 8">
    <name type="scientific">Gambusia affinis</name>
    <name type="common">Western mosquitofish</name>
    <name type="synonym">Heterandria affinis</name>
    <dbReference type="NCBI Taxonomy" id="33528"/>
    <lineage>
        <taxon>Eukaryota</taxon>
        <taxon>Metazoa</taxon>
        <taxon>Chordata</taxon>
        <taxon>Craniata</taxon>
        <taxon>Vertebrata</taxon>
        <taxon>Euteleostomi</taxon>
        <taxon>Actinopterygii</taxon>
        <taxon>Neopterygii</taxon>
        <taxon>Teleostei</taxon>
        <taxon>Neoteleostei</taxon>
        <taxon>Acanthomorphata</taxon>
        <taxon>Ovalentaria</taxon>
        <taxon>Atherinomorphae</taxon>
        <taxon>Cyprinodontiformes</taxon>
        <taxon>Poeciliidae</taxon>
        <taxon>Poeciliinae</taxon>
        <taxon>Gambusia</taxon>
    </lineage>
</organism>
<feature type="region of interest" description="Disordered" evidence="5">
    <location>
        <begin position="396"/>
        <end position="505"/>
    </location>
</feature>
<dbReference type="AlphaFoldDB" id="A0A315V692"/>
<evidence type="ECO:0000313" key="8">
    <source>
        <dbReference type="Proteomes" id="UP000250572"/>
    </source>
</evidence>
<dbReference type="EMBL" id="NHOQ01002838">
    <property type="protein sequence ID" value="PWA14449.1"/>
    <property type="molecule type" value="Genomic_DNA"/>
</dbReference>
<accession>A0A315V692</accession>
<evidence type="ECO:0000256" key="5">
    <source>
        <dbReference type="SAM" id="MobiDB-lite"/>
    </source>
</evidence>
<dbReference type="PANTHER" id="PTHR13484">
    <property type="entry name" value="FIP1-LIKE 1 PROTEIN"/>
    <property type="match status" value="1"/>
</dbReference>
<dbReference type="GO" id="GO:0005847">
    <property type="term" value="C:mRNA cleavage and polyadenylation specificity factor complex"/>
    <property type="evidence" value="ECO:0007669"/>
    <property type="project" value="TreeGrafter"/>
</dbReference>
<reference evidence="7 8" key="1">
    <citation type="journal article" date="2018" name="G3 (Bethesda)">
        <title>A High-Quality Reference Genome for the Invasive Mosquitofish Gambusia affinis Using a Chicago Library.</title>
        <authorList>
            <person name="Hoffberg S.L."/>
            <person name="Troendle N.J."/>
            <person name="Glenn T.C."/>
            <person name="Mahmud O."/>
            <person name="Louha S."/>
            <person name="Chalopin D."/>
            <person name="Bennetzen J.L."/>
            <person name="Mauricio R."/>
        </authorList>
    </citation>
    <scope>NUCLEOTIDE SEQUENCE [LARGE SCALE GENOMIC DNA]</scope>
    <source>
        <strain evidence="7">NE01/NJP1002.9</strain>
        <tissue evidence="7">Muscle</tissue>
    </source>
</reference>
<feature type="compositionally biased region" description="Basic and acidic residues" evidence="5">
    <location>
        <begin position="472"/>
        <end position="505"/>
    </location>
</feature>
<evidence type="ECO:0000259" key="6">
    <source>
        <dbReference type="Pfam" id="PF05182"/>
    </source>
</evidence>
<dbReference type="Proteomes" id="UP000250572">
    <property type="component" value="Unassembled WGS sequence"/>
</dbReference>
<comment type="caution">
    <text evidence="7">The sequence shown here is derived from an EMBL/GenBank/DDBJ whole genome shotgun (WGS) entry which is preliminary data.</text>
</comment>
<name>A0A315V692_GAMAF</name>
<feature type="region of interest" description="Disordered" evidence="5">
    <location>
        <begin position="257"/>
        <end position="301"/>
    </location>
</feature>
<evidence type="ECO:0000256" key="3">
    <source>
        <dbReference type="ARBA" id="ARBA00022664"/>
    </source>
</evidence>
<feature type="compositionally biased region" description="Basic residues" evidence="5">
    <location>
        <begin position="263"/>
        <end position="289"/>
    </location>
</feature>
<keyword evidence="8" id="KW-1185">Reference proteome</keyword>
<feature type="domain" description="Pre-mRNA polyadenylation factor Fip1" evidence="6">
    <location>
        <begin position="193"/>
        <end position="231"/>
    </location>
</feature>